<reference evidence="7 8" key="1">
    <citation type="journal article" date="2019" name="Nat. Microbiol.">
        <title>Mediterranean grassland soil C-N compound turnover is dependent on rainfall and depth, and is mediated by genomically divergent microorganisms.</title>
        <authorList>
            <person name="Diamond S."/>
            <person name="Andeer P.F."/>
            <person name="Li Z."/>
            <person name="Crits-Christoph A."/>
            <person name="Burstein D."/>
            <person name="Anantharaman K."/>
            <person name="Lane K.R."/>
            <person name="Thomas B.C."/>
            <person name="Pan C."/>
            <person name="Northen T.R."/>
            <person name="Banfield J.F."/>
        </authorList>
    </citation>
    <scope>NUCLEOTIDE SEQUENCE [LARGE SCALE GENOMIC DNA]</scope>
    <source>
        <strain evidence="7">NP_8</strain>
    </source>
</reference>
<evidence type="ECO:0000313" key="7">
    <source>
        <dbReference type="EMBL" id="TMI71519.1"/>
    </source>
</evidence>
<evidence type="ECO:0000256" key="1">
    <source>
        <dbReference type="ARBA" id="ARBA00004141"/>
    </source>
</evidence>
<sequence length="356" mass="38495">MRGFWATVKMGLRMYLRDRGAVFWGIVFPLILMTLIGLAFGRTDSPSFTIAVVDQSGGLLGRGLLVGLRQVPVFRVEEASDTEAALARLRGGRLTLVIVVPVAPSGEPIRAYFDQARVTDSQTALVILERFIADANLRLARAPQTLRLQATGIAGRIQLRFFDFLLPGILAMTVMQTGLSGVTWVVATYRQRLILKRILATPAHPAAFLGGLVGRYTLTSLFQMTVIMLVAVLAFHARIVGSLLTMGALIVLGTLVFVGMGFAISTVSKSPEAANLLGTAISYPMMFLAGTFWPKDLMPKAMQPVIGLLPLTPLVDVMRGVSARGDAVTAYLPGLAYLAAWGAVSFLVAAKRFRWE</sequence>
<comment type="subcellular location">
    <subcellularLocation>
        <location evidence="1">Membrane</location>
        <topology evidence="1">Multi-pass membrane protein</topology>
    </subcellularLocation>
</comment>
<dbReference type="GO" id="GO:0016020">
    <property type="term" value="C:membrane"/>
    <property type="evidence" value="ECO:0007669"/>
    <property type="project" value="UniProtKB-SubCell"/>
</dbReference>
<organism evidence="7 8">
    <name type="scientific">Candidatus Segetimicrobium genomatis</name>
    <dbReference type="NCBI Taxonomy" id="2569760"/>
    <lineage>
        <taxon>Bacteria</taxon>
        <taxon>Bacillati</taxon>
        <taxon>Candidatus Sysuimicrobiota</taxon>
        <taxon>Candidatus Sysuimicrobiia</taxon>
        <taxon>Candidatus Sysuimicrobiales</taxon>
        <taxon>Candidatus Segetimicrobiaceae</taxon>
        <taxon>Candidatus Segetimicrobium</taxon>
    </lineage>
</organism>
<dbReference type="Proteomes" id="UP000318834">
    <property type="component" value="Unassembled WGS sequence"/>
</dbReference>
<dbReference type="PANTHER" id="PTHR43027">
    <property type="entry name" value="DOXORUBICIN RESISTANCE ABC TRANSPORTER PERMEASE PROTEIN DRRC-RELATED"/>
    <property type="match status" value="1"/>
</dbReference>
<feature type="transmembrane region" description="Helical" evidence="5">
    <location>
        <begin position="330"/>
        <end position="350"/>
    </location>
</feature>
<feature type="domain" description="ABC transmembrane type-2" evidence="6">
    <location>
        <begin position="125"/>
        <end position="356"/>
    </location>
</feature>
<name>A0A537IJQ3_9BACT</name>
<dbReference type="InterPro" id="IPR052902">
    <property type="entry name" value="ABC-2_transporter"/>
</dbReference>
<dbReference type="InterPro" id="IPR047817">
    <property type="entry name" value="ABC2_TM_bact-type"/>
</dbReference>
<feature type="transmembrane region" description="Helical" evidence="5">
    <location>
        <begin position="276"/>
        <end position="293"/>
    </location>
</feature>
<evidence type="ECO:0000256" key="4">
    <source>
        <dbReference type="ARBA" id="ARBA00023136"/>
    </source>
</evidence>
<evidence type="ECO:0000313" key="8">
    <source>
        <dbReference type="Proteomes" id="UP000318834"/>
    </source>
</evidence>
<evidence type="ECO:0000256" key="2">
    <source>
        <dbReference type="ARBA" id="ARBA00022692"/>
    </source>
</evidence>
<keyword evidence="4 5" id="KW-0472">Membrane</keyword>
<proteinExistence type="predicted"/>
<feature type="transmembrane region" description="Helical" evidence="5">
    <location>
        <begin position="216"/>
        <end position="237"/>
    </location>
</feature>
<dbReference type="PROSITE" id="PS51012">
    <property type="entry name" value="ABC_TM2"/>
    <property type="match status" value="1"/>
</dbReference>
<dbReference type="Pfam" id="PF12698">
    <property type="entry name" value="ABC2_membrane_3"/>
    <property type="match status" value="1"/>
</dbReference>
<dbReference type="EMBL" id="VBAP01000108">
    <property type="protein sequence ID" value="TMI71519.1"/>
    <property type="molecule type" value="Genomic_DNA"/>
</dbReference>
<dbReference type="PANTHER" id="PTHR43027:SF2">
    <property type="entry name" value="TRANSPORT PERMEASE PROTEIN"/>
    <property type="match status" value="1"/>
</dbReference>
<evidence type="ECO:0000256" key="5">
    <source>
        <dbReference type="SAM" id="Phobius"/>
    </source>
</evidence>
<dbReference type="InterPro" id="IPR013525">
    <property type="entry name" value="ABC2_TM"/>
</dbReference>
<feature type="transmembrane region" description="Helical" evidence="5">
    <location>
        <begin position="21"/>
        <end position="40"/>
    </location>
</feature>
<evidence type="ECO:0000256" key="3">
    <source>
        <dbReference type="ARBA" id="ARBA00022989"/>
    </source>
</evidence>
<accession>A0A537IJQ3</accession>
<comment type="caution">
    <text evidence="7">The sequence shown here is derived from an EMBL/GenBank/DDBJ whole genome shotgun (WGS) entry which is preliminary data.</text>
</comment>
<evidence type="ECO:0000259" key="6">
    <source>
        <dbReference type="PROSITE" id="PS51012"/>
    </source>
</evidence>
<feature type="transmembrane region" description="Helical" evidence="5">
    <location>
        <begin position="164"/>
        <end position="187"/>
    </location>
</feature>
<feature type="transmembrane region" description="Helical" evidence="5">
    <location>
        <begin position="243"/>
        <end position="264"/>
    </location>
</feature>
<gene>
    <name evidence="7" type="ORF">E6H05_12315</name>
</gene>
<keyword evidence="2 5" id="KW-0812">Transmembrane</keyword>
<dbReference type="GO" id="GO:0140359">
    <property type="term" value="F:ABC-type transporter activity"/>
    <property type="evidence" value="ECO:0007669"/>
    <property type="project" value="InterPro"/>
</dbReference>
<protein>
    <submittedName>
        <fullName evidence="7">ABC transporter permease</fullName>
    </submittedName>
</protein>
<keyword evidence="3 5" id="KW-1133">Transmembrane helix</keyword>
<dbReference type="AlphaFoldDB" id="A0A537IJQ3"/>